<feature type="transmembrane region" description="Helical" evidence="6">
    <location>
        <begin position="103"/>
        <end position="123"/>
    </location>
</feature>
<dbReference type="PANTHER" id="PTHR12570:SF85">
    <property type="entry name" value="DUF803 DOMAIN MEMBRANE PROTEIN (AFU_ORTHOLOGUE AFUA_1G15880)"/>
    <property type="match status" value="1"/>
</dbReference>
<reference evidence="7" key="2">
    <citation type="journal article" date="2022" name="Microb. Genom.">
        <title>A chromosome-scale genome assembly of the tomato pathogen Cladosporium fulvum reveals a compartmentalized genome architecture and the presence of a dispensable chromosome.</title>
        <authorList>
            <person name="Zaccaron A.Z."/>
            <person name="Chen L.H."/>
            <person name="Samaras A."/>
            <person name="Stergiopoulos I."/>
        </authorList>
    </citation>
    <scope>NUCLEOTIDE SEQUENCE</scope>
    <source>
        <strain evidence="7">Race5_Kim</strain>
    </source>
</reference>
<comment type="subcellular location">
    <subcellularLocation>
        <location evidence="1">Membrane</location>
        <topology evidence="1">Multi-pass membrane protein</topology>
    </subcellularLocation>
</comment>
<organism evidence="7 8">
    <name type="scientific">Passalora fulva</name>
    <name type="common">Tomato leaf mold</name>
    <name type="synonym">Cladosporium fulvum</name>
    <dbReference type="NCBI Taxonomy" id="5499"/>
    <lineage>
        <taxon>Eukaryota</taxon>
        <taxon>Fungi</taxon>
        <taxon>Dikarya</taxon>
        <taxon>Ascomycota</taxon>
        <taxon>Pezizomycotina</taxon>
        <taxon>Dothideomycetes</taxon>
        <taxon>Dothideomycetidae</taxon>
        <taxon>Mycosphaerellales</taxon>
        <taxon>Mycosphaerellaceae</taxon>
        <taxon>Fulvia</taxon>
    </lineage>
</organism>
<evidence type="ECO:0000256" key="5">
    <source>
        <dbReference type="SAM" id="MobiDB-lite"/>
    </source>
</evidence>
<feature type="transmembrane region" description="Helical" evidence="6">
    <location>
        <begin position="241"/>
        <end position="261"/>
    </location>
</feature>
<evidence type="ECO:0000313" key="8">
    <source>
        <dbReference type="Proteomes" id="UP000756132"/>
    </source>
</evidence>
<name>A0A9Q8L9F8_PASFU</name>
<dbReference type="InterPro" id="IPR037185">
    <property type="entry name" value="EmrE-like"/>
</dbReference>
<evidence type="ECO:0000313" key="7">
    <source>
        <dbReference type="EMBL" id="UJO13149.1"/>
    </source>
</evidence>
<evidence type="ECO:0000256" key="3">
    <source>
        <dbReference type="ARBA" id="ARBA00022989"/>
    </source>
</evidence>
<feature type="region of interest" description="Disordered" evidence="5">
    <location>
        <begin position="384"/>
        <end position="445"/>
    </location>
</feature>
<evidence type="ECO:0000256" key="6">
    <source>
        <dbReference type="SAM" id="Phobius"/>
    </source>
</evidence>
<reference evidence="7" key="1">
    <citation type="submission" date="2021-12" db="EMBL/GenBank/DDBJ databases">
        <authorList>
            <person name="Zaccaron A."/>
            <person name="Stergiopoulos I."/>
        </authorList>
    </citation>
    <scope>NUCLEOTIDE SEQUENCE</scope>
    <source>
        <strain evidence="7">Race5_Kim</strain>
    </source>
</reference>
<evidence type="ECO:0000256" key="4">
    <source>
        <dbReference type="ARBA" id="ARBA00023136"/>
    </source>
</evidence>
<dbReference type="Pfam" id="PF05653">
    <property type="entry name" value="Mg_trans_NIPA"/>
    <property type="match status" value="1"/>
</dbReference>
<feature type="transmembrane region" description="Helical" evidence="6">
    <location>
        <begin position="172"/>
        <end position="192"/>
    </location>
</feature>
<dbReference type="GeneID" id="71983272"/>
<dbReference type="SUPFAM" id="SSF103481">
    <property type="entry name" value="Multidrug resistance efflux transporter EmrE"/>
    <property type="match status" value="1"/>
</dbReference>
<proteinExistence type="predicted"/>
<dbReference type="GO" id="GO:0015095">
    <property type="term" value="F:magnesium ion transmembrane transporter activity"/>
    <property type="evidence" value="ECO:0007669"/>
    <property type="project" value="InterPro"/>
</dbReference>
<evidence type="ECO:0000256" key="2">
    <source>
        <dbReference type="ARBA" id="ARBA00022692"/>
    </source>
</evidence>
<feature type="region of interest" description="Disordered" evidence="5">
    <location>
        <begin position="331"/>
        <end position="365"/>
    </location>
</feature>
<dbReference type="AlphaFoldDB" id="A0A9Q8L9F8"/>
<feature type="transmembrane region" description="Helical" evidence="6">
    <location>
        <begin position="6"/>
        <end position="26"/>
    </location>
</feature>
<dbReference type="PANTHER" id="PTHR12570">
    <property type="match status" value="1"/>
</dbReference>
<dbReference type="KEGG" id="ffu:CLAFUR5_03394"/>
<accession>A0A9Q8L9F8</accession>
<keyword evidence="3 6" id="KW-1133">Transmembrane helix</keyword>
<dbReference type="InterPro" id="IPR008521">
    <property type="entry name" value="Mg_trans_NIPA"/>
</dbReference>
<sequence length="445" mass="48510">MIEDKYVGLALAVTSTLGIGASFVITKKGLNAAAERHGFEGDGFAYLKNPVWWAGILTMVVGEICNFSAYAFAPAILVTPLGALSVLIGAVLGSYFLGEKLGILGRVGCAICLLGSVVIVLHAPPDKELENIDELLHYAMQLGFLTYCTIVTIFAIVMIYKIAPVYGKKNPMIYLSICSSVGSISIMAIKGFGIAVKLTLGGNNQFSHPSTYVFATVVVVCIMTQMNYFNKALSQFNTNIVNPLYFVLFTTCTLIASFILFRGFNTSDPVNTISLLCGFLTIFSGVYLLNLAREDPDGENLGIRDRRGEYHEVDGIPTDGLTGLQTRLSMQARRSEDGGHHRRSSSWSLRSPSGTRRQQGFGREGEQLIHNYDLEANFLGELAEDSDEDTSQSNQKRTSFDDANGRRVVMNGNSESNSFNAPRRTGTVGSESVRASAKSFDKTRR</sequence>
<gene>
    <name evidence="7" type="ORF">CLAFUR5_03394</name>
</gene>
<protein>
    <submittedName>
        <fullName evidence="7">Magnesium transporter NIPA4</fullName>
    </submittedName>
</protein>
<dbReference type="OrthoDB" id="6428174at2759"/>
<keyword evidence="8" id="KW-1185">Reference proteome</keyword>
<evidence type="ECO:0000256" key="1">
    <source>
        <dbReference type="ARBA" id="ARBA00004141"/>
    </source>
</evidence>
<dbReference type="Proteomes" id="UP000756132">
    <property type="component" value="Chromosome 2"/>
</dbReference>
<keyword evidence="4 6" id="KW-0472">Membrane</keyword>
<dbReference type="GO" id="GO:0016020">
    <property type="term" value="C:membrane"/>
    <property type="evidence" value="ECO:0007669"/>
    <property type="project" value="UniProtKB-SubCell"/>
</dbReference>
<feature type="transmembrane region" description="Helical" evidence="6">
    <location>
        <begin position="75"/>
        <end position="96"/>
    </location>
</feature>
<dbReference type="EMBL" id="CP090164">
    <property type="protein sequence ID" value="UJO13149.1"/>
    <property type="molecule type" value="Genomic_DNA"/>
</dbReference>
<feature type="transmembrane region" description="Helical" evidence="6">
    <location>
        <begin position="273"/>
        <end position="292"/>
    </location>
</feature>
<feature type="transmembrane region" description="Helical" evidence="6">
    <location>
        <begin position="212"/>
        <end position="229"/>
    </location>
</feature>
<dbReference type="RefSeq" id="XP_047757515.1">
    <property type="nucleotide sequence ID" value="XM_047902542.1"/>
</dbReference>
<feature type="compositionally biased region" description="Low complexity" evidence="5">
    <location>
        <begin position="345"/>
        <end position="356"/>
    </location>
</feature>
<feature type="compositionally biased region" description="Polar residues" evidence="5">
    <location>
        <begin position="411"/>
        <end position="420"/>
    </location>
</feature>
<feature type="transmembrane region" description="Helical" evidence="6">
    <location>
        <begin position="135"/>
        <end position="160"/>
    </location>
</feature>
<keyword evidence="2 6" id="KW-0812">Transmembrane</keyword>